<feature type="region of interest" description="Disordered" evidence="2">
    <location>
        <begin position="1"/>
        <end position="78"/>
    </location>
</feature>
<feature type="compositionally biased region" description="Low complexity" evidence="2">
    <location>
        <begin position="1"/>
        <end position="17"/>
    </location>
</feature>
<dbReference type="InterPro" id="IPR036526">
    <property type="entry name" value="C-N_Hydrolase_sf"/>
</dbReference>
<dbReference type="PANTHER" id="PTHR46044:SF1">
    <property type="entry name" value="CN HYDROLASE DOMAIN-CONTAINING PROTEIN"/>
    <property type="match status" value="1"/>
</dbReference>
<dbReference type="Gene3D" id="3.60.110.10">
    <property type="entry name" value="Carbon-nitrogen hydrolase"/>
    <property type="match status" value="1"/>
</dbReference>
<feature type="region of interest" description="Disordered" evidence="2">
    <location>
        <begin position="284"/>
        <end position="305"/>
    </location>
</feature>
<feature type="compositionally biased region" description="Polar residues" evidence="2">
    <location>
        <begin position="284"/>
        <end position="299"/>
    </location>
</feature>
<feature type="compositionally biased region" description="Basic and acidic residues" evidence="2">
    <location>
        <begin position="48"/>
        <end position="63"/>
    </location>
</feature>
<sequence length="305" mass="33326">MEGRADLAGAGDGASEAEGGGTRGSGDSPRKRNRRIGGEGTRIITDQEAGKEPRERVSKESWNRRSPRRRRSSRWRRRPETRDISWPTILLAVFPEVFIGGYPRGSTFGFGISVSIANPKYKGKEAFRRYHAAAIDVPELYICLLTEGPTGPEVTRLAAMAGKYKVLRYIVPPLPIHIALEGGCVVLSAKQFCRRKDYPPALEYDFGELGEEPSADTVVCPGGSVIISPSGEVLAGPNYDGEALITADLDMGEIIRAKFDFDVVGHYARHEVLSLVVNDQPQRPVSFTSSEKTPATKSDSIAEAY</sequence>
<gene>
    <name evidence="4" type="ORF">C2845_PM12G10890</name>
</gene>
<dbReference type="GO" id="GO:0000257">
    <property type="term" value="F:nitrilase activity"/>
    <property type="evidence" value="ECO:0007669"/>
    <property type="project" value="TreeGrafter"/>
</dbReference>
<organism evidence="4 5">
    <name type="scientific">Panicum miliaceum</name>
    <name type="common">Proso millet</name>
    <name type="synonym">Broomcorn millet</name>
    <dbReference type="NCBI Taxonomy" id="4540"/>
    <lineage>
        <taxon>Eukaryota</taxon>
        <taxon>Viridiplantae</taxon>
        <taxon>Streptophyta</taxon>
        <taxon>Embryophyta</taxon>
        <taxon>Tracheophyta</taxon>
        <taxon>Spermatophyta</taxon>
        <taxon>Magnoliopsida</taxon>
        <taxon>Liliopsida</taxon>
        <taxon>Poales</taxon>
        <taxon>Poaceae</taxon>
        <taxon>PACMAD clade</taxon>
        <taxon>Panicoideae</taxon>
        <taxon>Panicodae</taxon>
        <taxon>Paniceae</taxon>
        <taxon>Panicinae</taxon>
        <taxon>Panicum</taxon>
        <taxon>Panicum sect. Panicum</taxon>
    </lineage>
</organism>
<name>A0A3L6QHI1_PANMI</name>
<evidence type="ECO:0000259" key="3">
    <source>
        <dbReference type="Pfam" id="PF00795"/>
    </source>
</evidence>
<proteinExistence type="inferred from homology"/>
<comment type="similarity">
    <text evidence="1">Belongs to the carbon-nitrogen hydrolase superfamily. Nitrilase family.</text>
</comment>
<evidence type="ECO:0000313" key="5">
    <source>
        <dbReference type="Proteomes" id="UP000275267"/>
    </source>
</evidence>
<dbReference type="AlphaFoldDB" id="A0A3L6QHI1"/>
<dbReference type="InterPro" id="IPR044149">
    <property type="entry name" value="Nitrilases_CHs"/>
</dbReference>
<dbReference type="PANTHER" id="PTHR46044">
    <property type="entry name" value="NITRILASE"/>
    <property type="match status" value="1"/>
</dbReference>
<evidence type="ECO:0000256" key="2">
    <source>
        <dbReference type="SAM" id="MobiDB-lite"/>
    </source>
</evidence>
<dbReference type="SUPFAM" id="SSF56317">
    <property type="entry name" value="Carbon-nitrogen hydrolase"/>
    <property type="match status" value="1"/>
</dbReference>
<protein>
    <submittedName>
        <fullName evidence="4">Nitrilase</fullName>
    </submittedName>
</protein>
<evidence type="ECO:0000256" key="1">
    <source>
        <dbReference type="ARBA" id="ARBA00008129"/>
    </source>
</evidence>
<dbReference type="EMBL" id="PQIB02000012">
    <property type="protein sequence ID" value="RLM80074.1"/>
    <property type="molecule type" value="Genomic_DNA"/>
</dbReference>
<evidence type="ECO:0000313" key="4">
    <source>
        <dbReference type="EMBL" id="RLM80074.1"/>
    </source>
</evidence>
<comment type="caution">
    <text evidence="4">The sequence shown here is derived from an EMBL/GenBank/DDBJ whole genome shotgun (WGS) entry which is preliminary data.</text>
</comment>
<dbReference type="Pfam" id="PF00795">
    <property type="entry name" value="CN_hydrolase"/>
    <property type="match status" value="1"/>
</dbReference>
<feature type="compositionally biased region" description="Basic residues" evidence="2">
    <location>
        <begin position="65"/>
        <end position="77"/>
    </location>
</feature>
<dbReference type="STRING" id="4540.A0A3L6QHI1"/>
<dbReference type="Proteomes" id="UP000275267">
    <property type="component" value="Unassembled WGS sequence"/>
</dbReference>
<reference evidence="5" key="1">
    <citation type="journal article" date="2019" name="Nat. Commun.">
        <title>The genome of broomcorn millet.</title>
        <authorList>
            <person name="Zou C."/>
            <person name="Miki D."/>
            <person name="Li D."/>
            <person name="Tang Q."/>
            <person name="Xiao L."/>
            <person name="Rajput S."/>
            <person name="Deng P."/>
            <person name="Jia W."/>
            <person name="Huang R."/>
            <person name="Zhang M."/>
            <person name="Sun Y."/>
            <person name="Hu J."/>
            <person name="Fu X."/>
            <person name="Schnable P.S."/>
            <person name="Li F."/>
            <person name="Zhang H."/>
            <person name="Feng B."/>
            <person name="Zhu X."/>
            <person name="Liu R."/>
            <person name="Schnable J.C."/>
            <person name="Zhu J.-K."/>
            <person name="Zhang H."/>
        </authorList>
    </citation>
    <scope>NUCLEOTIDE SEQUENCE [LARGE SCALE GENOMIC DNA]</scope>
</reference>
<dbReference type="InterPro" id="IPR003010">
    <property type="entry name" value="C-N_Hydrolase"/>
</dbReference>
<feature type="domain" description="CN hydrolase" evidence="3">
    <location>
        <begin position="178"/>
        <end position="258"/>
    </location>
</feature>
<dbReference type="GO" id="GO:0018822">
    <property type="term" value="F:nitrile hydratase activity"/>
    <property type="evidence" value="ECO:0007669"/>
    <property type="project" value="TreeGrafter"/>
</dbReference>
<keyword evidence="5" id="KW-1185">Reference proteome</keyword>
<dbReference type="OrthoDB" id="10250282at2759"/>
<dbReference type="GO" id="GO:0051410">
    <property type="term" value="P:detoxification of nitrogen compound"/>
    <property type="evidence" value="ECO:0007669"/>
    <property type="project" value="TreeGrafter"/>
</dbReference>
<accession>A0A3L6QHI1</accession>